<feature type="domain" description="Radical SAM core" evidence="19">
    <location>
        <begin position="54"/>
        <end position="302"/>
    </location>
</feature>
<dbReference type="NCBIfam" id="NF004884">
    <property type="entry name" value="PRK06245.1"/>
    <property type="match status" value="1"/>
</dbReference>
<evidence type="ECO:0000256" key="7">
    <source>
        <dbReference type="ARBA" id="ARBA00012289"/>
    </source>
</evidence>
<dbReference type="HAMAP" id="MF_01612">
    <property type="entry name" value="FO_synth_sub2"/>
    <property type="match status" value="1"/>
</dbReference>
<dbReference type="GO" id="GO:0051539">
    <property type="term" value="F:4 iron, 4 sulfur cluster binding"/>
    <property type="evidence" value="ECO:0007669"/>
    <property type="project" value="UniProtKB-KW"/>
</dbReference>
<name>A0A0K1JJJ2_9MICO</name>
<evidence type="ECO:0000259" key="19">
    <source>
        <dbReference type="PROSITE" id="PS51918"/>
    </source>
</evidence>
<dbReference type="STRING" id="571913.VV02_14120"/>
<dbReference type="InterPro" id="IPR045567">
    <property type="entry name" value="CofH/MnqC-like_C"/>
</dbReference>
<evidence type="ECO:0000256" key="15">
    <source>
        <dbReference type="ARBA" id="ARBA00023239"/>
    </source>
</evidence>
<keyword evidence="15" id="KW-0456">Lyase</keyword>
<evidence type="ECO:0000256" key="6">
    <source>
        <dbReference type="ARBA" id="ARBA00012126"/>
    </source>
</evidence>
<evidence type="ECO:0000256" key="2">
    <source>
        <dbReference type="ARBA" id="ARBA00003692"/>
    </source>
</evidence>
<dbReference type="Gene3D" id="3.20.20.70">
    <property type="entry name" value="Aldolase class I"/>
    <property type="match status" value="2"/>
</dbReference>
<keyword evidence="12" id="KW-0479">Metal-binding</keyword>
<comment type="cofactor">
    <cofactor evidence="1">
        <name>[4Fe-4S] cluster</name>
        <dbReference type="ChEBI" id="CHEBI:49883"/>
    </cofactor>
</comment>
<evidence type="ECO:0000313" key="21">
    <source>
        <dbReference type="Proteomes" id="UP000066480"/>
    </source>
</evidence>
<keyword evidence="10" id="KW-0808">Transferase</keyword>
<dbReference type="NCBIfam" id="TIGR03550">
    <property type="entry name" value="F420_cofG"/>
    <property type="match status" value="1"/>
</dbReference>
<feature type="region of interest" description="Disordered" evidence="18">
    <location>
        <begin position="400"/>
        <end position="420"/>
    </location>
</feature>
<keyword evidence="9" id="KW-0004">4Fe-4S</keyword>
<comment type="function">
    <text evidence="2">Catalyzes the radical-mediated synthesis of 7,8-didemethyl-8-hydroxy-5-deazariboflavin (FO) from 5-amino-6-(D-ribitylamino)uracil and L-tyrosine.</text>
</comment>
<comment type="pathway">
    <text evidence="3">Cofactor biosynthesis; coenzyme F0 biosynthesis.</text>
</comment>
<dbReference type="NCBIfam" id="NF005609">
    <property type="entry name" value="PRK07360.1"/>
    <property type="match status" value="1"/>
</dbReference>
<proteinExistence type="inferred from homology"/>
<dbReference type="SFLD" id="SFLDG01389">
    <property type="entry name" value="menaquinone_synthsis_involved"/>
    <property type="match status" value="1"/>
</dbReference>
<dbReference type="NCBIfam" id="TIGR00423">
    <property type="entry name" value="CofH family radical SAM protein"/>
    <property type="match status" value="1"/>
</dbReference>
<dbReference type="SFLD" id="SFLDG01064">
    <property type="entry name" value="F420__menaquinone_cofactor_bio"/>
    <property type="match status" value="2"/>
</dbReference>
<evidence type="ECO:0000256" key="13">
    <source>
        <dbReference type="ARBA" id="ARBA00023004"/>
    </source>
</evidence>
<dbReference type="PANTHER" id="PTHR43076:SF1">
    <property type="entry name" value="LIPOYL SYNTHASE 2"/>
    <property type="match status" value="1"/>
</dbReference>
<evidence type="ECO:0000313" key="20">
    <source>
        <dbReference type="EMBL" id="AKU16740.1"/>
    </source>
</evidence>
<dbReference type="EC" id="4.3.1.32" evidence="6"/>
<dbReference type="SFLD" id="SFLDS00029">
    <property type="entry name" value="Radical_SAM"/>
    <property type="match status" value="2"/>
</dbReference>
<evidence type="ECO:0000256" key="14">
    <source>
        <dbReference type="ARBA" id="ARBA00023014"/>
    </source>
</evidence>
<dbReference type="SFLD" id="SFLDF00294">
    <property type="entry name" value="7_8-didemethyl-8-hydroxy-5-dea"/>
    <property type="match status" value="1"/>
</dbReference>
<comment type="catalytic activity">
    <reaction evidence="16">
        <text>5-amino-6-(D-ribitylamino)uracil + L-tyrosine + S-adenosyl-L-methionine = 5-amino-5-(4-hydroxybenzyl)-6-(D-ribitylimino)-5,6-dihydrouracil + 2-iminoacetate + 5'-deoxyadenosine + L-methionine + H(+)</text>
        <dbReference type="Rhea" id="RHEA:55200"/>
        <dbReference type="ChEBI" id="CHEBI:15378"/>
        <dbReference type="ChEBI" id="CHEBI:15934"/>
        <dbReference type="ChEBI" id="CHEBI:17319"/>
        <dbReference type="ChEBI" id="CHEBI:57844"/>
        <dbReference type="ChEBI" id="CHEBI:58315"/>
        <dbReference type="ChEBI" id="CHEBI:59789"/>
        <dbReference type="ChEBI" id="CHEBI:77846"/>
        <dbReference type="ChEBI" id="CHEBI:85936"/>
        <dbReference type="EC" id="2.5.1.147"/>
    </reaction>
</comment>
<comment type="similarity">
    <text evidence="5">In the N-terminal section; belongs to the radical SAM superfamily. CofG family.</text>
</comment>
<dbReference type="PATRIC" id="fig|571913.6.peg.2869"/>
<dbReference type="InterPro" id="IPR019939">
    <property type="entry name" value="CofG_family"/>
</dbReference>
<dbReference type="SMART" id="SM00729">
    <property type="entry name" value="Elp3"/>
    <property type="match status" value="1"/>
</dbReference>
<evidence type="ECO:0000256" key="18">
    <source>
        <dbReference type="SAM" id="MobiDB-lite"/>
    </source>
</evidence>
<dbReference type="InterPro" id="IPR007197">
    <property type="entry name" value="rSAM"/>
</dbReference>
<dbReference type="HAMAP" id="MF_01611">
    <property type="entry name" value="FO_synth_sub1"/>
    <property type="match status" value="1"/>
</dbReference>
<dbReference type="InterPro" id="IPR006638">
    <property type="entry name" value="Elp3/MiaA/NifB-like_rSAM"/>
</dbReference>
<dbReference type="SFLD" id="SFLDF00293">
    <property type="entry name" value="((2_3_4_5-tetrahydroxypentyl)a"/>
    <property type="match status" value="1"/>
</dbReference>
<dbReference type="NCBIfam" id="NF006687">
    <property type="entry name" value="PRK09234.1"/>
    <property type="match status" value="1"/>
</dbReference>
<dbReference type="InterPro" id="IPR019940">
    <property type="entry name" value="CofH_family"/>
</dbReference>
<dbReference type="Proteomes" id="UP000066480">
    <property type="component" value="Chromosome"/>
</dbReference>
<dbReference type="EMBL" id="CP011112">
    <property type="protein sequence ID" value="AKU16740.1"/>
    <property type="molecule type" value="Genomic_DNA"/>
</dbReference>
<evidence type="ECO:0000256" key="12">
    <source>
        <dbReference type="ARBA" id="ARBA00022723"/>
    </source>
</evidence>
<dbReference type="InterPro" id="IPR034405">
    <property type="entry name" value="F420"/>
</dbReference>
<evidence type="ECO:0000256" key="17">
    <source>
        <dbReference type="ARBA" id="ARBA00048974"/>
    </source>
</evidence>
<evidence type="ECO:0000256" key="4">
    <source>
        <dbReference type="ARBA" id="ARBA00010051"/>
    </source>
</evidence>
<dbReference type="GO" id="GO:0141093">
    <property type="term" value="F:5-amino-6-(D-ribitylamino)uracil--L-tyrosine 4-hydroxyphenyl transferase activity"/>
    <property type="evidence" value="ECO:0007669"/>
    <property type="project" value="UniProtKB-EC"/>
</dbReference>
<evidence type="ECO:0000256" key="9">
    <source>
        <dbReference type="ARBA" id="ARBA00022485"/>
    </source>
</evidence>
<keyword evidence="11" id="KW-0949">S-adenosyl-L-methionine</keyword>
<evidence type="ECO:0000256" key="10">
    <source>
        <dbReference type="ARBA" id="ARBA00022679"/>
    </source>
</evidence>
<dbReference type="EC" id="2.5.1.147" evidence="7"/>
<dbReference type="KEGG" id="lmoi:VV02_14120"/>
<dbReference type="PROSITE" id="PS51918">
    <property type="entry name" value="RADICAL_SAM"/>
    <property type="match status" value="2"/>
</dbReference>
<dbReference type="CDD" id="cd01335">
    <property type="entry name" value="Radical_SAM"/>
    <property type="match status" value="2"/>
</dbReference>
<dbReference type="Pfam" id="PF19288">
    <property type="entry name" value="CofH_C"/>
    <property type="match status" value="1"/>
</dbReference>
<sequence>MRRALARARDGKTLDEGEALVLLGARGEDLEALFEPASRVRDAAMLKAGRPEVVTYSRKVFIPLTRLCRDRCHYCTFATVPHRLPAAFLSPDEVLEIAREGAAQGCKEALFTLGDRPEDRWPAAREWLDAHGYDDTLAYVRAMAIRVLEETGLLPHLNPGVMSWSDLQRLKPVAPSMGMMLETTSTALFTEPGGAHFGSPDKDPAVRLRVLEDAGRVGVPFTTGVLVGIGETVQDRLDSILAIRQVAREYGAIQECIVQNFRAKDDTAMRSTPDVGEEEYLATIAVTRLLLGPSVTVQAPPNLSEPQQISRLLAAGVDDWGGVSPVTPDHVNPERPWPEVDELRQWTEESGLRLAERLTAHPRYVLGALERDEPWIDPRLHEHVRALADLSTGLAAEDARATGRPWQEPDGGLAATGDGRGRVDLHREVDTEGRTDDRRSDFDEVYGDWAEVAHRVDSAPQPLGADVRDALSRAETDPAGLSDDDYLALVTSDGADLDALCRLADDIRRDVVGDDVTYVVNRNVNFTNICYVGCRFCAFAQRKTDADAFTLSLEQIGQRAAEAQALGATEICLQGGIDPSLGRTAYVDIVRAVTGAAPGIHVHAFSPMEIATASAKAGVSVKEWLQEVRDAGLGSIPGTAAEILDDEVRWVLTKGKLPASQWLEVVQTAHEVGLPSSSTMMYGHVDHPRHWVGHLRTLARLQDKTGGFTEFVPLPFVHHNAPVYLAGLARPGPTLRDNRAVHALARLMLHGRIHNIQTSWVKLGVDGTRQMLQGGANDVGGTLMEETISRMAGSEHGSAKTVAELQEIAAGIGRGVRERTTTYGRPAAGAA</sequence>
<organism evidence="20 21">
    <name type="scientific">Luteipulveratus mongoliensis</name>
    <dbReference type="NCBI Taxonomy" id="571913"/>
    <lineage>
        <taxon>Bacteria</taxon>
        <taxon>Bacillati</taxon>
        <taxon>Actinomycetota</taxon>
        <taxon>Actinomycetes</taxon>
        <taxon>Micrococcales</taxon>
        <taxon>Dermacoccaceae</taxon>
        <taxon>Luteipulveratus</taxon>
    </lineage>
</organism>
<keyword evidence="13" id="KW-0408">Iron</keyword>
<gene>
    <name evidence="20" type="primary">fbiC</name>
    <name evidence="20" type="ORF">VV02_14120</name>
</gene>
<dbReference type="InterPro" id="IPR013785">
    <property type="entry name" value="Aldolase_TIM"/>
</dbReference>
<dbReference type="SFLD" id="SFLDF00343">
    <property type="entry name" value="aminofutalosine_synthase_(mqnE"/>
    <property type="match status" value="1"/>
</dbReference>
<keyword evidence="14" id="KW-0411">Iron-sulfur</keyword>
<evidence type="ECO:0000256" key="16">
    <source>
        <dbReference type="ARBA" id="ARBA00048468"/>
    </source>
</evidence>
<dbReference type="GO" id="GO:0046872">
    <property type="term" value="F:metal ion binding"/>
    <property type="evidence" value="ECO:0007669"/>
    <property type="project" value="UniProtKB-KW"/>
</dbReference>
<dbReference type="OrthoDB" id="9802027at2"/>
<dbReference type="FunFam" id="3.20.20.70:FF:000134">
    <property type="entry name" value="7,8-didemethyl-8-hydroxy-5-deazariboflavin synthase"/>
    <property type="match status" value="1"/>
</dbReference>
<dbReference type="InterPro" id="IPR020050">
    <property type="entry name" value="FO_synthase_su2"/>
</dbReference>
<protein>
    <recommendedName>
        <fullName evidence="8">FO synthase</fullName>
        <ecNumber evidence="7">2.5.1.147</ecNumber>
        <ecNumber evidence="6">4.3.1.32</ecNumber>
    </recommendedName>
</protein>
<dbReference type="GO" id="GO:0044689">
    <property type="term" value="F:7,8-didemethyl-8-hydroxy-5-deazariboflavin synthase activity"/>
    <property type="evidence" value="ECO:0007669"/>
    <property type="project" value="UniProtKB-EC"/>
</dbReference>
<evidence type="ECO:0000256" key="5">
    <source>
        <dbReference type="ARBA" id="ARBA00010826"/>
    </source>
</evidence>
<dbReference type="Pfam" id="PF04055">
    <property type="entry name" value="Radical_SAM"/>
    <property type="match status" value="2"/>
</dbReference>
<evidence type="ECO:0000256" key="1">
    <source>
        <dbReference type="ARBA" id="ARBA00001966"/>
    </source>
</evidence>
<dbReference type="UniPathway" id="UPA00072"/>
<feature type="domain" description="Radical SAM core" evidence="19">
    <location>
        <begin position="516"/>
        <end position="757"/>
    </location>
</feature>
<accession>A0A0K1JJJ2</accession>
<evidence type="ECO:0000256" key="11">
    <source>
        <dbReference type="ARBA" id="ARBA00022691"/>
    </source>
</evidence>
<dbReference type="SFLD" id="SFLDG01388">
    <property type="entry name" value="7_8-didemethyl-8-hydroxy-5-dea"/>
    <property type="match status" value="2"/>
</dbReference>
<evidence type="ECO:0000256" key="8">
    <source>
        <dbReference type="ARBA" id="ARBA00022220"/>
    </source>
</evidence>
<dbReference type="InterPro" id="IPR058240">
    <property type="entry name" value="rSAM_sf"/>
</dbReference>
<keyword evidence="21" id="KW-1185">Reference proteome</keyword>
<dbReference type="AlphaFoldDB" id="A0A0K1JJJ2"/>
<reference evidence="20 21" key="1">
    <citation type="submission" date="2015-03" db="EMBL/GenBank/DDBJ databases">
        <title>Luteipulveratus halotolerans sp. nov., a novel actinobacterium (Dermacoccaceae) from Sarawak, Malaysia.</title>
        <authorList>
            <person name="Juboi H."/>
            <person name="Basik A."/>
            <person name="Shamsul S.S."/>
            <person name="Arnold P."/>
            <person name="Schmitt E.K."/>
            <person name="Sanglier J.-J."/>
            <person name="Yeo T."/>
        </authorList>
    </citation>
    <scope>NUCLEOTIDE SEQUENCE [LARGE SCALE GENOMIC DNA]</scope>
    <source>
        <strain evidence="20 21">MN07-A0370</strain>
    </source>
</reference>
<dbReference type="NCBIfam" id="TIGR03551">
    <property type="entry name" value="F420_cofH"/>
    <property type="match status" value="1"/>
</dbReference>
<dbReference type="SUPFAM" id="SSF102114">
    <property type="entry name" value="Radical SAM enzymes"/>
    <property type="match status" value="2"/>
</dbReference>
<comment type="catalytic activity">
    <reaction evidence="17">
        <text>5-amino-5-(4-hydroxybenzyl)-6-(D-ribitylimino)-5,6-dihydrouracil + S-adenosyl-L-methionine = 7,8-didemethyl-8-hydroxy-5-deazariboflavin + 5'-deoxyadenosine + L-methionine + NH4(+) + H(+)</text>
        <dbReference type="Rhea" id="RHEA:55204"/>
        <dbReference type="ChEBI" id="CHEBI:15378"/>
        <dbReference type="ChEBI" id="CHEBI:17319"/>
        <dbReference type="ChEBI" id="CHEBI:28938"/>
        <dbReference type="ChEBI" id="CHEBI:57844"/>
        <dbReference type="ChEBI" id="CHEBI:59789"/>
        <dbReference type="ChEBI" id="CHEBI:59904"/>
        <dbReference type="ChEBI" id="CHEBI:85936"/>
        <dbReference type="EC" id="4.3.1.32"/>
    </reaction>
</comment>
<comment type="similarity">
    <text evidence="4">In the C-terminal section; belongs to the radical SAM superfamily. CofH family.</text>
</comment>
<dbReference type="PANTHER" id="PTHR43076">
    <property type="entry name" value="FO SYNTHASE (COFH)"/>
    <property type="match status" value="1"/>
</dbReference>
<evidence type="ECO:0000256" key="3">
    <source>
        <dbReference type="ARBA" id="ARBA00004712"/>
    </source>
</evidence>